<dbReference type="InterPro" id="IPR050606">
    <property type="entry name" value="Calponin-like"/>
</dbReference>
<dbReference type="Pfam" id="PF00402">
    <property type="entry name" value="Calponin"/>
    <property type="match status" value="1"/>
</dbReference>
<dbReference type="PANTHER" id="PTHR47385:SF19">
    <property type="entry name" value="TRANSGELIN"/>
    <property type="match status" value="1"/>
</dbReference>
<dbReference type="SMART" id="SM00033">
    <property type="entry name" value="CH"/>
    <property type="match status" value="1"/>
</dbReference>
<dbReference type="InterPro" id="IPR036872">
    <property type="entry name" value="CH_dom_sf"/>
</dbReference>
<evidence type="ECO:0000313" key="4">
    <source>
        <dbReference type="Proteomes" id="UP001558632"/>
    </source>
</evidence>
<dbReference type="PROSITE" id="PS51122">
    <property type="entry name" value="CALPONIN_2"/>
    <property type="match status" value="1"/>
</dbReference>
<dbReference type="Proteomes" id="UP001558632">
    <property type="component" value="Unassembled WGS sequence"/>
</dbReference>
<dbReference type="PROSITE" id="PS50021">
    <property type="entry name" value="CH"/>
    <property type="match status" value="1"/>
</dbReference>
<proteinExistence type="inferred from homology"/>
<dbReference type="InterPro" id="IPR001715">
    <property type="entry name" value="CH_dom"/>
</dbReference>
<feature type="domain" description="Calponin-homology (CH)" evidence="2">
    <location>
        <begin position="118"/>
        <end position="231"/>
    </location>
</feature>
<keyword evidence="4" id="KW-1185">Reference proteome</keyword>
<dbReference type="EMBL" id="JBEUSY010000271">
    <property type="protein sequence ID" value="KAL1238835.1"/>
    <property type="molecule type" value="Genomic_DNA"/>
</dbReference>
<comment type="similarity">
    <text evidence="1">Belongs to the calponin family.</text>
</comment>
<sequence length="295" mass="33750">MNVFKTLPQFLRYCTEWKLEFSNFGFGNMKSSISEQLQSVAILSLFGDYLCLVFMMPIRTTNDGFIVLPDTINFPLFILDMQNIELYYCCMVGHMANHGPAYGLSKEIQLKNQARFDLNEARQILSWVVQVTGISLPLDPHNMDENDIAETLKDGTQLCALAEKVMGSGSIQYNRRPKMPFHMMENIANFLSAARKLGIPEITCFQTVDLYERKHMYKVFETLRWFAAAAMKKQAPVPVAKFAYKLSDKNPRYFKPEIVTQAKLYIPMQYGSNKGASQKGMRPYGAQRQIILNGK</sequence>
<protein>
    <submittedName>
        <fullName evidence="3">Transgelin-2</fullName>
    </submittedName>
</protein>
<evidence type="ECO:0000256" key="1">
    <source>
        <dbReference type="ARBA" id="ARBA00009631"/>
    </source>
</evidence>
<gene>
    <name evidence="3" type="ORF">TSPI_07243</name>
</gene>
<dbReference type="PANTHER" id="PTHR47385">
    <property type="entry name" value="CALPONIN"/>
    <property type="match status" value="1"/>
</dbReference>
<name>A0ABR3KIM7_TRISP</name>
<dbReference type="SUPFAM" id="SSF47576">
    <property type="entry name" value="Calponin-homology domain, CH-domain"/>
    <property type="match status" value="1"/>
</dbReference>
<accession>A0ABR3KIM7</accession>
<organism evidence="3 4">
    <name type="scientific">Trichinella spiralis</name>
    <name type="common">Trichina worm</name>
    <dbReference type="NCBI Taxonomy" id="6334"/>
    <lineage>
        <taxon>Eukaryota</taxon>
        <taxon>Metazoa</taxon>
        <taxon>Ecdysozoa</taxon>
        <taxon>Nematoda</taxon>
        <taxon>Enoplea</taxon>
        <taxon>Dorylaimia</taxon>
        <taxon>Trichinellida</taxon>
        <taxon>Trichinellidae</taxon>
        <taxon>Trichinella</taxon>
    </lineage>
</organism>
<evidence type="ECO:0000313" key="3">
    <source>
        <dbReference type="EMBL" id="KAL1238835.1"/>
    </source>
</evidence>
<dbReference type="InterPro" id="IPR003096">
    <property type="entry name" value="SM22_calponin"/>
</dbReference>
<dbReference type="InterPro" id="IPR000557">
    <property type="entry name" value="Calponin_repeat"/>
</dbReference>
<comment type="caution">
    <text evidence="3">The sequence shown here is derived from an EMBL/GenBank/DDBJ whole genome shotgun (WGS) entry which is preliminary data.</text>
</comment>
<dbReference type="PRINTS" id="PR00888">
    <property type="entry name" value="SM22CALPONIN"/>
</dbReference>
<reference evidence="3 4" key="1">
    <citation type="submission" date="2024-07" db="EMBL/GenBank/DDBJ databases">
        <title>Enhanced genomic and transcriptomic resources for Trichinella pseudospiralis and T. spiralis underpin the discovery of pronounced molecular differences between stages and species.</title>
        <authorList>
            <person name="Pasi K.K."/>
            <person name="La Rosa G."/>
            <person name="Gomez-Morales M.A."/>
            <person name="Tosini F."/>
            <person name="Sumanam S."/>
            <person name="Young N.D."/>
            <person name="Chang B.C."/>
            <person name="Robin G.B."/>
        </authorList>
    </citation>
    <scope>NUCLEOTIDE SEQUENCE [LARGE SCALE GENOMIC DNA]</scope>
    <source>
        <strain evidence="3">ISS534</strain>
    </source>
</reference>
<dbReference type="Gene3D" id="1.10.418.10">
    <property type="entry name" value="Calponin-like domain"/>
    <property type="match status" value="1"/>
</dbReference>
<dbReference type="Pfam" id="PF00307">
    <property type="entry name" value="CH"/>
    <property type="match status" value="1"/>
</dbReference>
<evidence type="ECO:0000259" key="2">
    <source>
        <dbReference type="PROSITE" id="PS50021"/>
    </source>
</evidence>